<dbReference type="InterPro" id="IPR004713">
    <property type="entry name" value="CaH_exchang"/>
</dbReference>
<feature type="compositionally biased region" description="Low complexity" evidence="13">
    <location>
        <begin position="22"/>
        <end position="36"/>
    </location>
</feature>
<feature type="transmembrane region" description="Helical" evidence="12">
    <location>
        <begin position="123"/>
        <end position="144"/>
    </location>
</feature>
<evidence type="ECO:0000256" key="9">
    <source>
        <dbReference type="ARBA" id="ARBA00022989"/>
    </source>
</evidence>
<feature type="transmembrane region" description="Helical" evidence="12">
    <location>
        <begin position="61"/>
        <end position="80"/>
    </location>
</feature>
<organism evidence="15 16">
    <name type="scientific">Coffea arabica</name>
    <name type="common">Arabian coffee</name>
    <dbReference type="NCBI Taxonomy" id="13443"/>
    <lineage>
        <taxon>Eukaryota</taxon>
        <taxon>Viridiplantae</taxon>
        <taxon>Streptophyta</taxon>
        <taxon>Embryophyta</taxon>
        <taxon>Tracheophyta</taxon>
        <taxon>Spermatophyta</taxon>
        <taxon>Magnoliopsida</taxon>
        <taxon>eudicotyledons</taxon>
        <taxon>Gunneridae</taxon>
        <taxon>Pentapetalae</taxon>
        <taxon>asterids</taxon>
        <taxon>lamiids</taxon>
        <taxon>Gentianales</taxon>
        <taxon>Rubiaceae</taxon>
        <taxon>Ixoroideae</taxon>
        <taxon>Gardenieae complex</taxon>
        <taxon>Bertiereae - Coffeeae clade</taxon>
        <taxon>Coffeeae</taxon>
        <taxon>Coffea</taxon>
    </lineage>
</organism>
<dbReference type="Proteomes" id="UP001652660">
    <property type="component" value="Chromosome 1c"/>
</dbReference>
<reference evidence="15" key="1">
    <citation type="journal article" date="2025" name="Foods">
        <title>Unveiling the Microbial Signatures of Arabica Coffee Cherries: Insights into Ripeness Specific Diversity, Functional Traits, and Implications for Quality and Safety.</title>
        <authorList>
            <consortium name="RefSeq"/>
            <person name="Tenea G.N."/>
            <person name="Cifuentes V."/>
            <person name="Reyes P."/>
            <person name="Cevallos-Vallejos M."/>
        </authorList>
    </citation>
    <scope>NUCLEOTIDE SEQUENCE [LARGE SCALE GENOMIC DNA]</scope>
</reference>
<keyword evidence="4 12" id="KW-0050">Antiport</keyword>
<evidence type="ECO:0000256" key="7">
    <source>
        <dbReference type="ARBA" id="ARBA00022692"/>
    </source>
</evidence>
<dbReference type="Gene3D" id="1.20.1420.30">
    <property type="entry name" value="NCX, central ion-binding region"/>
    <property type="match status" value="1"/>
</dbReference>
<keyword evidence="10 12" id="KW-0406">Ion transport</keyword>
<evidence type="ECO:0000256" key="13">
    <source>
        <dbReference type="SAM" id="MobiDB-lite"/>
    </source>
</evidence>
<feature type="transmembrane region" description="Helical" evidence="12">
    <location>
        <begin position="227"/>
        <end position="249"/>
    </location>
</feature>
<comment type="caution">
    <text evidence="12">Lacks conserved residue(s) required for the propagation of feature annotation.</text>
</comment>
<feature type="domain" description="Sodium/calcium exchanger membrane region" evidence="14">
    <location>
        <begin position="280"/>
        <end position="431"/>
    </location>
</feature>
<evidence type="ECO:0000256" key="6">
    <source>
        <dbReference type="ARBA" id="ARBA00022568"/>
    </source>
</evidence>
<evidence type="ECO:0000256" key="12">
    <source>
        <dbReference type="RuleBase" id="RU365028"/>
    </source>
</evidence>
<keyword evidence="7 12" id="KW-0812">Transmembrane</keyword>
<feature type="transmembrane region" description="Helical" evidence="12">
    <location>
        <begin position="196"/>
        <end position="215"/>
    </location>
</feature>
<dbReference type="InterPro" id="IPR004837">
    <property type="entry name" value="NaCa_Exmemb"/>
</dbReference>
<keyword evidence="9 12" id="KW-1133">Transmembrane helix</keyword>
<dbReference type="RefSeq" id="XP_071935298.1">
    <property type="nucleotide sequence ID" value="XM_072079197.1"/>
</dbReference>
<feature type="transmembrane region" description="Helical" evidence="12">
    <location>
        <begin position="156"/>
        <end position="176"/>
    </location>
</feature>
<keyword evidence="5 12" id="KW-0926">Vacuole</keyword>
<feature type="transmembrane region" description="Helical" evidence="12">
    <location>
        <begin position="92"/>
        <end position="111"/>
    </location>
</feature>
<feature type="transmembrane region" description="Helical" evidence="12">
    <location>
        <begin position="311"/>
        <end position="336"/>
    </location>
</feature>
<keyword evidence="8 12" id="KW-0106">Calcium</keyword>
<feature type="transmembrane region" description="Helical" evidence="12">
    <location>
        <begin position="356"/>
        <end position="377"/>
    </location>
</feature>
<evidence type="ECO:0000259" key="14">
    <source>
        <dbReference type="Pfam" id="PF01699"/>
    </source>
</evidence>
<evidence type="ECO:0000256" key="11">
    <source>
        <dbReference type="ARBA" id="ARBA00023136"/>
    </source>
</evidence>
<gene>
    <name evidence="16" type="primary">LOC113730545</name>
</gene>
<evidence type="ECO:0000256" key="4">
    <source>
        <dbReference type="ARBA" id="ARBA00022449"/>
    </source>
</evidence>
<keyword evidence="3 12" id="KW-0813">Transport</keyword>
<dbReference type="NCBIfam" id="TIGR00846">
    <property type="entry name" value="caca2"/>
    <property type="match status" value="1"/>
</dbReference>
<evidence type="ECO:0000256" key="5">
    <source>
        <dbReference type="ARBA" id="ARBA00022554"/>
    </source>
</evidence>
<name>A0ABM4WU40_COFAR</name>
<keyword evidence="6 12" id="KW-0109">Calcium transport</keyword>
<protein>
    <recommendedName>
        <fullName evidence="12">Vacuolar cation/proton exchanger</fullName>
    </recommendedName>
</protein>
<evidence type="ECO:0000256" key="10">
    <source>
        <dbReference type="ARBA" id="ARBA00023065"/>
    </source>
</evidence>
<dbReference type="PANTHER" id="PTHR31503">
    <property type="entry name" value="VACUOLAR CALCIUM ION TRANSPORTER"/>
    <property type="match status" value="1"/>
</dbReference>
<comment type="subcellular location">
    <subcellularLocation>
        <location evidence="1">Vacuole membrane</location>
        <topology evidence="1">Multi-pass membrane protein</topology>
    </subcellularLocation>
</comment>
<comment type="similarity">
    <text evidence="2">Belongs to the Ca(2+):cation antiporter (CaCA) (TC 2.A.19) family. Cation/proton exchanger (CAX) subfamily.</text>
</comment>
<sequence>MASMQEQNWDLESGDCIQKETSSSSQTPSSSILSSSFLRRRPNQERPPVGMFKQFLNNLRLVFLGTKLCVLIPAIPLAILGQCYGFMTRQQWIFALSLLGLAPLAERMSFLTEQIAYFTGPTVGGLLNATCGNATELILALFALRERKILVLKYSLLGSVLSNLLLVLGSSLFLGGLANLKMEQTFDRKQADVNSLLLLLGLLCHVLPLIFGNSVEPQLLDDMDQNSVVWLSRTSGILMLVAYGAYLFFQLRTHRQFFEAEGEDEDELSENEAVIGFWSAFIWLVAMTIIVAILSEYVVGTIEAASDSWKISVSFISLILLPIVGNAAEHAGSVIFALKNKLDITLGVALGSATQISMFVSWHNSALQVPVSVIVAWTMGIPMDLDFGLLETSCLGFSIILTAFTLQDGNSHYIKGVVLCLSYAVIAACFFFHKMPANPTKAGM</sequence>
<dbReference type="PANTHER" id="PTHR31503:SF42">
    <property type="entry name" value="VACUOLAR CATION_PROTON EXCHANGER"/>
    <property type="match status" value="1"/>
</dbReference>
<reference evidence="16" key="2">
    <citation type="submission" date="2025-08" db="UniProtKB">
        <authorList>
            <consortium name="RefSeq"/>
        </authorList>
    </citation>
    <scope>IDENTIFICATION</scope>
    <source>
        <tissue evidence="16">Leaves</tissue>
    </source>
</reference>
<proteinExistence type="inferred from homology"/>
<comment type="function">
    <text evidence="12">Vacuolar cation/proton exchanger (CAX). Translocates Ca(2+) and other metal ions into vacuoles using the proton gradient formed by H(+)-ATPase and H(+)-pyrophosphatase.</text>
</comment>
<dbReference type="InterPro" id="IPR004798">
    <property type="entry name" value="CAX-like"/>
</dbReference>
<dbReference type="NCBIfam" id="TIGR00378">
    <property type="entry name" value="cax"/>
    <property type="match status" value="1"/>
</dbReference>
<keyword evidence="11 12" id="KW-0472">Membrane</keyword>
<feature type="transmembrane region" description="Helical" evidence="12">
    <location>
        <begin position="413"/>
        <end position="432"/>
    </location>
</feature>
<keyword evidence="15" id="KW-1185">Reference proteome</keyword>
<evidence type="ECO:0000313" key="15">
    <source>
        <dbReference type="Proteomes" id="UP001652660"/>
    </source>
</evidence>
<evidence type="ECO:0000256" key="1">
    <source>
        <dbReference type="ARBA" id="ARBA00004128"/>
    </source>
</evidence>
<feature type="region of interest" description="Disordered" evidence="13">
    <location>
        <begin position="19"/>
        <end position="42"/>
    </location>
</feature>
<accession>A0ABM4WU40</accession>
<evidence type="ECO:0000256" key="2">
    <source>
        <dbReference type="ARBA" id="ARBA00008248"/>
    </source>
</evidence>
<feature type="transmembrane region" description="Helical" evidence="12">
    <location>
        <begin position="275"/>
        <end position="299"/>
    </location>
</feature>
<dbReference type="Pfam" id="PF01699">
    <property type="entry name" value="Na_Ca_ex"/>
    <property type="match status" value="2"/>
</dbReference>
<evidence type="ECO:0000256" key="8">
    <source>
        <dbReference type="ARBA" id="ARBA00022837"/>
    </source>
</evidence>
<evidence type="ECO:0000256" key="3">
    <source>
        <dbReference type="ARBA" id="ARBA00022448"/>
    </source>
</evidence>
<dbReference type="GeneID" id="113730545"/>
<feature type="domain" description="Sodium/calcium exchanger membrane region" evidence="14">
    <location>
        <begin position="92"/>
        <end position="251"/>
    </location>
</feature>
<evidence type="ECO:0000313" key="16">
    <source>
        <dbReference type="RefSeq" id="XP_071935298.1"/>
    </source>
</evidence>
<dbReference type="InterPro" id="IPR044880">
    <property type="entry name" value="NCX_ion-bd_dom_sf"/>
</dbReference>